<dbReference type="InterPro" id="IPR050822">
    <property type="entry name" value="Cerebellin_Synaptic_Org"/>
</dbReference>
<dbReference type="SMART" id="SM00110">
    <property type="entry name" value="C1Q"/>
    <property type="match status" value="1"/>
</dbReference>
<evidence type="ECO:0000313" key="7">
    <source>
        <dbReference type="EnsemblMetazoa" id="G30198.3:cds"/>
    </source>
</evidence>
<feature type="signal peptide" evidence="5">
    <location>
        <begin position="1"/>
        <end position="20"/>
    </location>
</feature>
<dbReference type="EnsemblMetazoa" id="G30198.3">
    <property type="protein sequence ID" value="G30198.3:cds"/>
    <property type="gene ID" value="G30198"/>
</dbReference>
<evidence type="ECO:0000256" key="5">
    <source>
        <dbReference type="SAM" id="SignalP"/>
    </source>
</evidence>
<keyword evidence="4" id="KW-0175">Coiled coil</keyword>
<dbReference type="Proteomes" id="UP000005408">
    <property type="component" value="Unassembled WGS sequence"/>
</dbReference>
<reference evidence="7" key="1">
    <citation type="submission" date="2022-08" db="UniProtKB">
        <authorList>
            <consortium name="EnsemblMetazoa"/>
        </authorList>
    </citation>
    <scope>IDENTIFICATION</scope>
    <source>
        <strain evidence="7">05x7-T-G4-1.051#20</strain>
    </source>
</reference>
<dbReference type="GO" id="GO:0005576">
    <property type="term" value="C:extracellular region"/>
    <property type="evidence" value="ECO:0007669"/>
    <property type="project" value="UniProtKB-SubCell"/>
</dbReference>
<evidence type="ECO:0000259" key="6">
    <source>
        <dbReference type="PROSITE" id="PS50871"/>
    </source>
</evidence>
<evidence type="ECO:0000256" key="2">
    <source>
        <dbReference type="ARBA" id="ARBA00022525"/>
    </source>
</evidence>
<evidence type="ECO:0000256" key="1">
    <source>
        <dbReference type="ARBA" id="ARBA00004613"/>
    </source>
</evidence>
<keyword evidence="8" id="KW-1185">Reference proteome</keyword>
<comment type="subcellular location">
    <subcellularLocation>
        <location evidence="1">Secreted</location>
    </subcellularLocation>
</comment>
<evidence type="ECO:0000256" key="3">
    <source>
        <dbReference type="ARBA" id="ARBA00022729"/>
    </source>
</evidence>
<feature type="domain" description="C1q" evidence="6">
    <location>
        <begin position="119"/>
        <end position="256"/>
    </location>
</feature>
<dbReference type="SUPFAM" id="SSF49842">
    <property type="entry name" value="TNF-like"/>
    <property type="match status" value="1"/>
</dbReference>
<proteinExistence type="predicted"/>
<dbReference type="InterPro" id="IPR008983">
    <property type="entry name" value="Tumour_necrosis_fac-like_dom"/>
</dbReference>
<evidence type="ECO:0000313" key="8">
    <source>
        <dbReference type="Proteomes" id="UP000005408"/>
    </source>
</evidence>
<dbReference type="PRINTS" id="PR00007">
    <property type="entry name" value="COMPLEMNTC1Q"/>
</dbReference>
<dbReference type="PANTHER" id="PTHR22923:SF116">
    <property type="entry name" value="C1Q DOMAIN-CONTAINING PROTEIN"/>
    <property type="match status" value="1"/>
</dbReference>
<dbReference type="PANTHER" id="PTHR22923">
    <property type="entry name" value="CEREBELLIN-RELATED"/>
    <property type="match status" value="1"/>
</dbReference>
<dbReference type="PROSITE" id="PS50871">
    <property type="entry name" value="C1Q"/>
    <property type="match status" value="1"/>
</dbReference>
<accession>A0A8W8LUV9</accession>
<organism evidence="7 8">
    <name type="scientific">Magallana gigas</name>
    <name type="common">Pacific oyster</name>
    <name type="synonym">Crassostrea gigas</name>
    <dbReference type="NCBI Taxonomy" id="29159"/>
    <lineage>
        <taxon>Eukaryota</taxon>
        <taxon>Metazoa</taxon>
        <taxon>Spiralia</taxon>
        <taxon>Lophotrochozoa</taxon>
        <taxon>Mollusca</taxon>
        <taxon>Bivalvia</taxon>
        <taxon>Autobranchia</taxon>
        <taxon>Pteriomorphia</taxon>
        <taxon>Ostreida</taxon>
        <taxon>Ostreoidea</taxon>
        <taxon>Ostreidae</taxon>
        <taxon>Magallana</taxon>
    </lineage>
</organism>
<protein>
    <recommendedName>
        <fullName evidence="6">C1q domain-containing protein</fullName>
    </recommendedName>
</protein>
<sequence>MQGFLIIVGILLGLLGIVESRRCISEDEIDKLIERKMETAMKKYDRKIALLEEKIHSQEKKIRTLEEKRSSLGAEEEGKNSIRVHTVNKQDTNTILQKNPEQKPTNGHVAKKRIVPALDASDVVAFCAYMSTTEVSPSRHHILVFDDVKTNIGSAFNRISGMFTAPIDGAFVFTWTIFSDRHSYINSQIVVNTEAFTSMITDSDEVSDFHSSTGVIVVNLNRGDSVYIRTHPTELSHGNIYSGSIRGRPSFNGWKL</sequence>
<dbReference type="AlphaFoldDB" id="A0A8W8LUV9"/>
<evidence type="ECO:0000256" key="4">
    <source>
        <dbReference type="SAM" id="Coils"/>
    </source>
</evidence>
<feature type="chain" id="PRO_5036456856" description="C1q domain-containing protein" evidence="5">
    <location>
        <begin position="21"/>
        <end position="256"/>
    </location>
</feature>
<keyword evidence="3 5" id="KW-0732">Signal</keyword>
<dbReference type="Pfam" id="PF00386">
    <property type="entry name" value="C1q"/>
    <property type="match status" value="1"/>
</dbReference>
<dbReference type="Gene3D" id="2.60.120.40">
    <property type="match status" value="1"/>
</dbReference>
<dbReference type="InterPro" id="IPR001073">
    <property type="entry name" value="C1q_dom"/>
</dbReference>
<feature type="coiled-coil region" evidence="4">
    <location>
        <begin position="34"/>
        <end position="75"/>
    </location>
</feature>
<keyword evidence="2" id="KW-0964">Secreted</keyword>
<name>A0A8W8LUV9_MAGGI</name>